<keyword evidence="2" id="KW-1185">Reference proteome</keyword>
<protein>
    <recommendedName>
        <fullName evidence="3">Secreted protein</fullName>
    </recommendedName>
</protein>
<sequence>MLSVAMIRQSRFNKMMLITSALSWVLVALMPVINAHGNTAGVWATLCTINGFELVQIEEGKVQPQHSKPCPFAHFSTFHQDSLPTTPLLTRLSLLISDSYTFLALSVRFEQQVPRAPPTLFIKKTRYSPNLHFRVQL</sequence>
<accession>A0ABM9FHL9</accession>
<gene>
    <name evidence="1" type="ORF">VAE063_1000159</name>
</gene>
<evidence type="ECO:0008006" key="3">
    <source>
        <dbReference type="Google" id="ProtNLM"/>
    </source>
</evidence>
<comment type="caution">
    <text evidence="1">The sequence shown here is derived from an EMBL/GenBank/DDBJ whole genome shotgun (WGS) entry which is preliminary data.</text>
</comment>
<evidence type="ECO:0000313" key="1">
    <source>
        <dbReference type="EMBL" id="CAH8190006.1"/>
    </source>
</evidence>
<reference evidence="1" key="1">
    <citation type="submission" date="2022-06" db="EMBL/GenBank/DDBJ databases">
        <authorList>
            <person name="Goudenege D."/>
            <person name="Le Roux F."/>
        </authorList>
    </citation>
    <scope>NUCLEOTIDE SEQUENCE</scope>
    <source>
        <strain evidence="1">12-063</strain>
    </source>
</reference>
<dbReference type="EMBL" id="CALYLK010000001">
    <property type="protein sequence ID" value="CAH8190006.1"/>
    <property type="molecule type" value="Genomic_DNA"/>
</dbReference>
<organism evidence="1 2">
    <name type="scientific">Vibrio aestuarianus</name>
    <dbReference type="NCBI Taxonomy" id="28171"/>
    <lineage>
        <taxon>Bacteria</taxon>
        <taxon>Pseudomonadati</taxon>
        <taxon>Pseudomonadota</taxon>
        <taxon>Gammaproteobacteria</taxon>
        <taxon>Vibrionales</taxon>
        <taxon>Vibrionaceae</taxon>
        <taxon>Vibrio</taxon>
    </lineage>
</organism>
<proteinExistence type="predicted"/>
<dbReference type="Proteomes" id="UP001152658">
    <property type="component" value="Unassembled WGS sequence"/>
</dbReference>
<evidence type="ECO:0000313" key="2">
    <source>
        <dbReference type="Proteomes" id="UP001152658"/>
    </source>
</evidence>
<name>A0ABM9FHL9_9VIBR</name>